<dbReference type="Proteomes" id="UP001565435">
    <property type="component" value="Unassembled WGS sequence"/>
</dbReference>
<organism evidence="1 2">
    <name type="scientific">Brevibacterium epidermidis</name>
    <dbReference type="NCBI Taxonomy" id="1698"/>
    <lineage>
        <taxon>Bacteria</taxon>
        <taxon>Bacillati</taxon>
        <taxon>Actinomycetota</taxon>
        <taxon>Actinomycetes</taxon>
        <taxon>Micrococcales</taxon>
        <taxon>Brevibacteriaceae</taxon>
        <taxon>Brevibacterium</taxon>
    </lineage>
</organism>
<protein>
    <recommendedName>
        <fullName evidence="3">FokI cleavage domain-containing protein</fullName>
    </recommendedName>
</protein>
<gene>
    <name evidence="1" type="ORF">ABH903_002347</name>
</gene>
<sequence>MVAKNYWMLSRPQRKLYRLPLTVAALHEASGHAEWAGNRDRHIAFEEVLEREGIKRPGPRRDQGGSGGRTHATLVRSLGLAFNSAETEKLELTLAGLELAEGGRPTEILRHQVMRFQYPSPYSISRNVEISVRFKLRPFVLLLRLLLHPKLERNLEQDEVALVVILEGTGDSSADADRVADLVVEYRNKGVDQDEFVSTYGRAGDTFDKLSGKFSDIANTAFNWLEMIGVVERRGRSVFIPPSSEDEAQKTLDEYAGGNLIRHEGDSDRFQRSYGLPPGKTKDTRNLSKTKPVTRSEFVGRRVTTILTRWSETELLVDGATPEIISRLVRDTDFSYTEVEAAAKKVLGTDRTLDSFLSNYQALVFSDKRSAPRDFERATAEIFRRVFRVEAQCVGQSGREPDVVVTKPSEWRGIVDTKAYGGEYSLPSEHERAMREYVESYRGRPGGPLKFWVFIAGAISKGAKHRVRQLSERVDTPGSAIGMMAWLEMIRQAQDGSMDADRMAELFASNRELTVSDLR</sequence>
<keyword evidence="2" id="KW-1185">Reference proteome</keyword>
<dbReference type="InterPro" id="IPR011335">
    <property type="entry name" value="Restrct_endonuc-II-like"/>
</dbReference>
<evidence type="ECO:0000313" key="2">
    <source>
        <dbReference type="Proteomes" id="UP001565435"/>
    </source>
</evidence>
<accession>A0ABV4ELB5</accession>
<name>A0ABV4ELB5_BREEP</name>
<proteinExistence type="predicted"/>
<comment type="caution">
    <text evidence="1">The sequence shown here is derived from an EMBL/GenBank/DDBJ whole genome shotgun (WGS) entry which is preliminary data.</text>
</comment>
<reference evidence="1 2" key="1">
    <citation type="submission" date="2024-07" db="EMBL/GenBank/DDBJ databases">
        <title>Mealworm larvae gut microbial communities from Newark, Delaware, USA.</title>
        <authorList>
            <person name="Blenner M."/>
        </authorList>
    </citation>
    <scope>NUCLEOTIDE SEQUENCE [LARGE SCALE GENOMIC DNA]</scope>
    <source>
        <strain evidence="1 2">UD i117</strain>
    </source>
</reference>
<dbReference type="EMBL" id="JBGBYS010000013">
    <property type="protein sequence ID" value="MEY9259315.1"/>
    <property type="molecule type" value="Genomic_DNA"/>
</dbReference>
<dbReference type="RefSeq" id="WP_370036582.1">
    <property type="nucleotide sequence ID" value="NZ_JBGBYS010000013.1"/>
</dbReference>
<dbReference type="Gene3D" id="3.40.91.30">
    <property type="match status" value="1"/>
</dbReference>
<dbReference type="SUPFAM" id="SSF52980">
    <property type="entry name" value="Restriction endonuclease-like"/>
    <property type="match status" value="1"/>
</dbReference>
<evidence type="ECO:0000313" key="1">
    <source>
        <dbReference type="EMBL" id="MEY9259315.1"/>
    </source>
</evidence>
<evidence type="ECO:0008006" key="3">
    <source>
        <dbReference type="Google" id="ProtNLM"/>
    </source>
</evidence>